<feature type="transmembrane region" description="Helical" evidence="1">
    <location>
        <begin position="113"/>
        <end position="132"/>
    </location>
</feature>
<dbReference type="EMBL" id="CP012342">
    <property type="protein sequence ID" value="AKV59887.1"/>
    <property type="molecule type" value="Genomic_DNA"/>
</dbReference>
<dbReference type="KEGG" id="crie:AK829_06390"/>
<keyword evidence="1" id="KW-0812">Transmembrane</keyword>
<dbReference type="STRING" id="156976.AK829_06390"/>
<evidence type="ECO:0000313" key="2">
    <source>
        <dbReference type="EMBL" id="AKV59887.1"/>
    </source>
</evidence>
<keyword evidence="1" id="KW-0472">Membrane</keyword>
<keyword evidence="1" id="KW-1133">Transmembrane helix</keyword>
<accession>A0A0K1REN5</accession>
<organism evidence="2 3">
    <name type="scientific">Corynebacterium riegelii</name>
    <dbReference type="NCBI Taxonomy" id="156976"/>
    <lineage>
        <taxon>Bacteria</taxon>
        <taxon>Bacillati</taxon>
        <taxon>Actinomycetota</taxon>
        <taxon>Actinomycetes</taxon>
        <taxon>Mycobacteriales</taxon>
        <taxon>Corynebacteriaceae</taxon>
        <taxon>Corynebacterium</taxon>
    </lineage>
</organism>
<gene>
    <name evidence="2" type="ORF">AK829_06390</name>
</gene>
<evidence type="ECO:0000256" key="1">
    <source>
        <dbReference type="SAM" id="Phobius"/>
    </source>
</evidence>
<evidence type="ECO:0000313" key="3">
    <source>
        <dbReference type="Proteomes" id="UP000060016"/>
    </source>
</evidence>
<dbReference type="PATRIC" id="fig|156976.3.peg.1270"/>
<sequence>MPIDRLPLKCRPAALKLRAFLMSDATALLILGLCFLARGAGWLIRRGPAGPHPLTLIGLPVTAWVTVAVLLGVACLVTAVWHQSTAGVVTLALSVALISLWGMAFLPDSLATFLERGSVFLALAVMTMWAVWRGKRGEITLDIRADPKGARAWNSSGRA</sequence>
<name>A0A0K1REN5_9CORY</name>
<dbReference type="Proteomes" id="UP000060016">
    <property type="component" value="Chromosome"/>
</dbReference>
<keyword evidence="3" id="KW-1185">Reference proteome</keyword>
<reference evidence="2 3" key="1">
    <citation type="submission" date="2015-08" db="EMBL/GenBank/DDBJ databases">
        <authorList>
            <person name="Babu N.S."/>
            <person name="Beckwith C.J."/>
            <person name="Beseler K.G."/>
            <person name="Brison A."/>
            <person name="Carone J.V."/>
            <person name="Caskin T.P."/>
            <person name="Diamond M."/>
            <person name="Durham M.E."/>
            <person name="Foxe J.M."/>
            <person name="Go M."/>
            <person name="Henderson B.A."/>
            <person name="Jones I.B."/>
            <person name="McGettigan J.A."/>
            <person name="Micheletti S.J."/>
            <person name="Nasrallah M.E."/>
            <person name="Ortiz D."/>
            <person name="Piller C.R."/>
            <person name="Privatt S.R."/>
            <person name="Schneider S.L."/>
            <person name="Sharp S."/>
            <person name="Smith T.C."/>
            <person name="Stanton J.D."/>
            <person name="Ullery H.E."/>
            <person name="Wilson R.J."/>
            <person name="Serrano M.G."/>
            <person name="Buck G."/>
            <person name="Lee V."/>
            <person name="Wang Y."/>
            <person name="Carvalho R."/>
            <person name="Voegtly L."/>
            <person name="Shi R."/>
            <person name="Duckworth R."/>
            <person name="Johnson A."/>
            <person name="Loviza R."/>
            <person name="Walstead R."/>
            <person name="Shah Z."/>
            <person name="Kiflezghi M."/>
            <person name="Wade K."/>
            <person name="Ball S.L."/>
            <person name="Bradley K.W."/>
            <person name="Asai D.J."/>
            <person name="Bowman C.A."/>
            <person name="Russell D.A."/>
            <person name="Pope W.H."/>
            <person name="Jacobs-Sera D."/>
            <person name="Hendrix R.W."/>
            <person name="Hatfull G.F."/>
        </authorList>
    </citation>
    <scope>NUCLEOTIDE SEQUENCE [LARGE SCALE GENOMIC DNA]</scope>
    <source>
        <strain evidence="2 3">PUDD_83A45</strain>
    </source>
</reference>
<protein>
    <submittedName>
        <fullName evidence="2">Uncharacterized protein</fullName>
    </submittedName>
</protein>
<proteinExistence type="predicted"/>
<feature type="transmembrane region" description="Helical" evidence="1">
    <location>
        <begin position="56"/>
        <end position="81"/>
    </location>
</feature>
<dbReference type="AlphaFoldDB" id="A0A0K1REN5"/>
<feature type="transmembrane region" description="Helical" evidence="1">
    <location>
        <begin position="88"/>
        <end position="107"/>
    </location>
</feature>
<feature type="transmembrane region" description="Helical" evidence="1">
    <location>
        <begin position="21"/>
        <end position="44"/>
    </location>
</feature>